<dbReference type="InterPro" id="IPR036390">
    <property type="entry name" value="WH_DNA-bd_sf"/>
</dbReference>
<dbReference type="PANTHER" id="PTHR33202:SF1">
    <property type="entry name" value="FERRIC UPTAKE REGULATION PROTEIN"/>
    <property type="match status" value="1"/>
</dbReference>
<dbReference type="RefSeq" id="WP_007475743.1">
    <property type="nucleotide sequence ID" value="NZ_KQ130610.1"/>
</dbReference>
<dbReference type="InterPro" id="IPR002481">
    <property type="entry name" value="FUR"/>
</dbReference>
<reference evidence="14 15" key="1">
    <citation type="journal article" date="2015" name="Genome Biol. Evol.">
        <title>Comparative Genomics of Listeria Sensu Lato: Genus-Wide Differences in Evolutionary Dynamics and the Progressive Gain of Complex, Potentially Pathogenicity-Related Traits through Lateral Gene Transfer.</title>
        <authorList>
            <person name="Chiara M."/>
            <person name="Caruso M."/>
            <person name="D'Erchia A.M."/>
            <person name="Manzari C."/>
            <person name="Fraccalvieri R."/>
            <person name="Goffredo E."/>
            <person name="Latorre L."/>
            <person name="Miccolupo A."/>
            <person name="Padalino I."/>
            <person name="Santagada G."/>
            <person name="Chiocco D."/>
            <person name="Pesole G."/>
            <person name="Horner D.S."/>
            <person name="Parisi A."/>
        </authorList>
    </citation>
    <scope>NUCLEOTIDE SEQUENCE [LARGE SCALE GENOMIC DNA]</scope>
    <source>
        <strain evidence="14 15">1991</strain>
    </source>
</reference>
<comment type="function">
    <text evidence="9">Probably required for the zinc-specific repression of the operon zuRMA implicated in zinc uptake.</text>
</comment>
<feature type="binding site" evidence="12">
    <location>
        <position position="134"/>
    </location>
    <ligand>
        <name>Zn(2+)</name>
        <dbReference type="ChEBI" id="CHEBI:29105"/>
    </ligand>
</feature>
<evidence type="ECO:0000256" key="11">
    <source>
        <dbReference type="ARBA" id="ARBA00083095"/>
    </source>
</evidence>
<evidence type="ECO:0000256" key="5">
    <source>
        <dbReference type="ARBA" id="ARBA00022833"/>
    </source>
</evidence>
<sequence length="143" mass="16492">MALSANEALLKMKDSGYKHTDKRQFLIELFARKNCYLTAKDVLENMKDDFPGVSFDTIYRNLSLFVELGIFEETELSGEKNFRLACSHDHHHHHFICLCCGKTKEIMMCPMDFLTEALPGYEIEGHKFEVYGKCPDCLKQEAS</sequence>
<keyword evidence="13" id="KW-0408">Iron</keyword>
<dbReference type="GO" id="GO:1900376">
    <property type="term" value="P:regulation of secondary metabolite biosynthetic process"/>
    <property type="evidence" value="ECO:0007669"/>
    <property type="project" value="TreeGrafter"/>
</dbReference>
<feature type="binding site" evidence="12">
    <location>
        <position position="97"/>
    </location>
    <ligand>
        <name>Zn(2+)</name>
        <dbReference type="ChEBI" id="CHEBI:29105"/>
    </ligand>
</feature>
<organism evidence="14 15">
    <name type="scientific">Listeria fleischmannii 1991</name>
    <dbReference type="NCBI Taxonomy" id="1430899"/>
    <lineage>
        <taxon>Bacteria</taxon>
        <taxon>Bacillati</taxon>
        <taxon>Bacillota</taxon>
        <taxon>Bacilli</taxon>
        <taxon>Bacillales</taxon>
        <taxon>Listeriaceae</taxon>
        <taxon>Listeria</taxon>
    </lineage>
</organism>
<dbReference type="FunFam" id="3.30.1490.190:FF:000005">
    <property type="entry name" value="Fur family transcriptional regulator"/>
    <property type="match status" value="1"/>
</dbReference>
<feature type="binding site" evidence="12">
    <location>
        <position position="100"/>
    </location>
    <ligand>
        <name>Zn(2+)</name>
        <dbReference type="ChEBI" id="CHEBI:29105"/>
    </ligand>
</feature>
<dbReference type="AlphaFoldDB" id="A0A0J8GCV8"/>
<dbReference type="GO" id="GO:0003700">
    <property type="term" value="F:DNA-binding transcription factor activity"/>
    <property type="evidence" value="ECO:0007669"/>
    <property type="project" value="InterPro"/>
</dbReference>
<evidence type="ECO:0000256" key="1">
    <source>
        <dbReference type="ARBA" id="ARBA00004496"/>
    </source>
</evidence>
<evidence type="ECO:0000256" key="9">
    <source>
        <dbReference type="ARBA" id="ARBA00053207"/>
    </source>
</evidence>
<dbReference type="OrthoDB" id="8659436at2"/>
<evidence type="ECO:0000256" key="4">
    <source>
        <dbReference type="ARBA" id="ARBA00022491"/>
    </source>
</evidence>
<feature type="binding site" evidence="13">
    <location>
        <position position="126"/>
    </location>
    <ligand>
        <name>Fe cation</name>
        <dbReference type="ChEBI" id="CHEBI:24875"/>
    </ligand>
</feature>
<gene>
    <name evidence="14" type="ORF">X560_0593</name>
</gene>
<dbReference type="EMBL" id="AZHO01000007">
    <property type="protein sequence ID" value="KMT60465.1"/>
    <property type="molecule type" value="Genomic_DNA"/>
</dbReference>
<dbReference type="SUPFAM" id="SSF46785">
    <property type="entry name" value="Winged helix' DNA-binding domain"/>
    <property type="match status" value="1"/>
</dbReference>
<dbReference type="GO" id="GO:0008270">
    <property type="term" value="F:zinc ion binding"/>
    <property type="evidence" value="ECO:0007669"/>
    <property type="project" value="TreeGrafter"/>
</dbReference>
<dbReference type="InterPro" id="IPR036388">
    <property type="entry name" value="WH-like_DNA-bd_sf"/>
</dbReference>
<name>A0A0J8GCV8_9LIST</name>
<dbReference type="GO" id="GO:0045892">
    <property type="term" value="P:negative regulation of DNA-templated transcription"/>
    <property type="evidence" value="ECO:0007669"/>
    <property type="project" value="TreeGrafter"/>
</dbReference>
<evidence type="ECO:0000256" key="3">
    <source>
        <dbReference type="ARBA" id="ARBA00022490"/>
    </source>
</evidence>
<dbReference type="CDD" id="cd07153">
    <property type="entry name" value="Fur_like"/>
    <property type="match status" value="1"/>
</dbReference>
<evidence type="ECO:0000256" key="13">
    <source>
        <dbReference type="PIRSR" id="PIRSR602481-2"/>
    </source>
</evidence>
<dbReference type="PANTHER" id="PTHR33202">
    <property type="entry name" value="ZINC UPTAKE REGULATION PROTEIN"/>
    <property type="match status" value="1"/>
</dbReference>
<evidence type="ECO:0000256" key="8">
    <source>
        <dbReference type="ARBA" id="ARBA00023163"/>
    </source>
</evidence>
<evidence type="ECO:0000313" key="15">
    <source>
        <dbReference type="Proteomes" id="UP000052258"/>
    </source>
</evidence>
<dbReference type="GO" id="GO:0005737">
    <property type="term" value="C:cytoplasm"/>
    <property type="evidence" value="ECO:0007669"/>
    <property type="project" value="UniProtKB-SubCell"/>
</dbReference>
<dbReference type="Gene3D" id="1.10.10.10">
    <property type="entry name" value="Winged helix-like DNA-binding domain superfamily/Winged helix DNA-binding domain"/>
    <property type="match status" value="1"/>
</dbReference>
<comment type="cofactor">
    <cofactor evidence="12">
        <name>Zn(2+)</name>
        <dbReference type="ChEBI" id="CHEBI:29105"/>
    </cofactor>
    <text evidence="12">Binds 1 zinc ion per subunit.</text>
</comment>
<keyword evidence="12" id="KW-0479">Metal-binding</keyword>
<evidence type="ECO:0000313" key="14">
    <source>
        <dbReference type="EMBL" id="KMT60465.1"/>
    </source>
</evidence>
<dbReference type="Gene3D" id="3.30.1490.190">
    <property type="match status" value="1"/>
</dbReference>
<comment type="cofactor">
    <cofactor evidence="13">
        <name>Mn(2+)</name>
        <dbReference type="ChEBI" id="CHEBI:29035"/>
    </cofactor>
    <cofactor evidence="13">
        <name>Fe(2+)</name>
        <dbReference type="ChEBI" id="CHEBI:29033"/>
    </cofactor>
    <text evidence="13">Binds 1 Mn(2+) or Fe(2+) ion per subunit.</text>
</comment>
<evidence type="ECO:0000256" key="2">
    <source>
        <dbReference type="ARBA" id="ARBA00007957"/>
    </source>
</evidence>
<keyword evidence="6" id="KW-0805">Transcription regulation</keyword>
<feature type="binding site" evidence="12">
    <location>
        <position position="137"/>
    </location>
    <ligand>
        <name>Zn(2+)</name>
        <dbReference type="ChEBI" id="CHEBI:29105"/>
    </ligand>
</feature>
<protein>
    <recommendedName>
        <fullName evidence="10">Transcriptional regulator ZurR</fullName>
    </recommendedName>
    <alternativeName>
        <fullName evidence="11">Zinc uptake regulator</fullName>
    </alternativeName>
</protein>
<accession>A0A0J8GCV8</accession>
<keyword evidence="4" id="KW-0678">Repressor</keyword>
<evidence type="ECO:0000256" key="6">
    <source>
        <dbReference type="ARBA" id="ARBA00023015"/>
    </source>
</evidence>
<keyword evidence="7" id="KW-0238">DNA-binding</keyword>
<comment type="subcellular location">
    <subcellularLocation>
        <location evidence="1">Cytoplasm</location>
    </subcellularLocation>
</comment>
<dbReference type="InterPro" id="IPR043135">
    <property type="entry name" value="Fur_C"/>
</dbReference>
<evidence type="ECO:0000256" key="12">
    <source>
        <dbReference type="PIRSR" id="PIRSR602481-1"/>
    </source>
</evidence>
<comment type="similarity">
    <text evidence="2">Belongs to the Fur family.</text>
</comment>
<dbReference type="Proteomes" id="UP000052258">
    <property type="component" value="Unassembled WGS sequence"/>
</dbReference>
<keyword evidence="8" id="KW-0804">Transcription</keyword>
<keyword evidence="5 12" id="KW-0862">Zinc</keyword>
<dbReference type="Pfam" id="PF01475">
    <property type="entry name" value="FUR"/>
    <property type="match status" value="1"/>
</dbReference>
<evidence type="ECO:0000256" key="10">
    <source>
        <dbReference type="ARBA" id="ARBA00074815"/>
    </source>
</evidence>
<proteinExistence type="inferred from homology"/>
<dbReference type="PATRIC" id="fig|1430899.3.peg.617"/>
<keyword evidence="15" id="KW-1185">Reference proteome</keyword>
<keyword evidence="3" id="KW-0963">Cytoplasm</keyword>
<feature type="binding site" evidence="13">
    <location>
        <position position="91"/>
    </location>
    <ligand>
        <name>Fe cation</name>
        <dbReference type="ChEBI" id="CHEBI:24875"/>
    </ligand>
</feature>
<dbReference type="GO" id="GO:0000976">
    <property type="term" value="F:transcription cis-regulatory region binding"/>
    <property type="evidence" value="ECO:0007669"/>
    <property type="project" value="TreeGrafter"/>
</dbReference>
<evidence type="ECO:0000256" key="7">
    <source>
        <dbReference type="ARBA" id="ARBA00023125"/>
    </source>
</evidence>
<comment type="caution">
    <text evidence="14">The sequence shown here is derived from an EMBL/GenBank/DDBJ whole genome shotgun (WGS) entry which is preliminary data.</text>
</comment>